<dbReference type="STRING" id="1486262.TM49_15070"/>
<dbReference type="EMBL" id="CP010803">
    <property type="protein sequence ID" value="AJY46697.1"/>
    <property type="molecule type" value="Genomic_DNA"/>
</dbReference>
<dbReference type="Pfam" id="PF01145">
    <property type="entry name" value="Band_7"/>
    <property type="match status" value="1"/>
</dbReference>
<protein>
    <recommendedName>
        <fullName evidence="6">Protein HflC</fullName>
    </recommendedName>
</protein>
<dbReference type="KEGG" id="mey:TM49_15070"/>
<accession>A0A0D5LSE3</accession>
<proteinExistence type="inferred from homology"/>
<evidence type="ECO:0000313" key="11">
    <source>
        <dbReference type="Proteomes" id="UP000032611"/>
    </source>
</evidence>
<evidence type="ECO:0000256" key="3">
    <source>
        <dbReference type="ARBA" id="ARBA00022692"/>
    </source>
</evidence>
<evidence type="ECO:0000256" key="8">
    <source>
        <dbReference type="SAM" id="Phobius"/>
    </source>
</evidence>
<dbReference type="OrthoDB" id="9812991at2"/>
<feature type="region of interest" description="Disordered" evidence="7">
    <location>
        <begin position="288"/>
        <end position="315"/>
    </location>
</feature>
<feature type="transmembrane region" description="Helical" evidence="8">
    <location>
        <begin position="6"/>
        <end position="27"/>
    </location>
</feature>
<dbReference type="InterPro" id="IPR036013">
    <property type="entry name" value="Band_7/SPFH_dom_sf"/>
</dbReference>
<dbReference type="PIRSF" id="PIRSF005651">
    <property type="entry name" value="HflC"/>
    <property type="match status" value="1"/>
</dbReference>
<dbReference type="CDD" id="cd03405">
    <property type="entry name" value="SPFH_HflC"/>
    <property type="match status" value="1"/>
</dbReference>
<dbReference type="SUPFAM" id="SSF117892">
    <property type="entry name" value="Band 7/SPFH domain"/>
    <property type="match status" value="1"/>
</dbReference>
<dbReference type="PATRIC" id="fig|1486262.3.peg.3114"/>
<dbReference type="PANTHER" id="PTHR42911:SF1">
    <property type="entry name" value="MODULATOR OF FTSH PROTEASE HFLC"/>
    <property type="match status" value="1"/>
</dbReference>
<dbReference type="InterPro" id="IPR010200">
    <property type="entry name" value="HflC"/>
</dbReference>
<comment type="function">
    <text evidence="6">HflC and HflK could regulate a protease.</text>
</comment>
<name>A0A0D5LSE3_MAREN</name>
<dbReference type="PANTHER" id="PTHR42911">
    <property type="entry name" value="MODULATOR OF FTSH PROTEASE HFLC"/>
    <property type="match status" value="1"/>
</dbReference>
<evidence type="ECO:0000313" key="10">
    <source>
        <dbReference type="EMBL" id="AJY46697.1"/>
    </source>
</evidence>
<evidence type="ECO:0000259" key="9">
    <source>
        <dbReference type="SMART" id="SM00244"/>
    </source>
</evidence>
<evidence type="ECO:0000256" key="6">
    <source>
        <dbReference type="PIRNR" id="PIRNR005651"/>
    </source>
</evidence>
<dbReference type="Gene3D" id="3.30.479.30">
    <property type="entry name" value="Band 7 domain"/>
    <property type="match status" value="1"/>
</dbReference>
<keyword evidence="5 8" id="KW-0472">Membrane</keyword>
<evidence type="ECO:0000256" key="1">
    <source>
        <dbReference type="ARBA" id="ARBA00004167"/>
    </source>
</evidence>
<organism evidence="10 11">
    <name type="scientific">Martelella endophytica</name>
    <dbReference type="NCBI Taxonomy" id="1486262"/>
    <lineage>
        <taxon>Bacteria</taxon>
        <taxon>Pseudomonadati</taxon>
        <taxon>Pseudomonadota</taxon>
        <taxon>Alphaproteobacteria</taxon>
        <taxon>Hyphomicrobiales</taxon>
        <taxon>Aurantimonadaceae</taxon>
        <taxon>Martelella</taxon>
    </lineage>
</organism>
<dbReference type="RefSeq" id="WP_045682468.1">
    <property type="nucleotide sequence ID" value="NZ_CP010803.1"/>
</dbReference>
<dbReference type="HOGENOM" id="CLU_059167_3_0_5"/>
<comment type="subcellular location">
    <subcellularLocation>
        <location evidence="1">Membrane</location>
        <topology evidence="1">Single-pass membrane protein</topology>
    </subcellularLocation>
</comment>
<keyword evidence="4 8" id="KW-1133">Transmembrane helix</keyword>
<keyword evidence="3 8" id="KW-0812">Transmembrane</keyword>
<dbReference type="Proteomes" id="UP000032611">
    <property type="component" value="Chromosome"/>
</dbReference>
<evidence type="ECO:0000256" key="4">
    <source>
        <dbReference type="ARBA" id="ARBA00022989"/>
    </source>
</evidence>
<comment type="similarity">
    <text evidence="2 6">Belongs to the band 7/mec-2 family. HflC subfamily.</text>
</comment>
<evidence type="ECO:0000256" key="5">
    <source>
        <dbReference type="ARBA" id="ARBA00023136"/>
    </source>
</evidence>
<feature type="domain" description="Band 7" evidence="9">
    <location>
        <begin position="22"/>
        <end position="189"/>
    </location>
</feature>
<gene>
    <name evidence="10" type="ORF">TM49_15070</name>
</gene>
<keyword evidence="11" id="KW-1185">Reference proteome</keyword>
<dbReference type="GO" id="GO:0016020">
    <property type="term" value="C:membrane"/>
    <property type="evidence" value="ECO:0007669"/>
    <property type="project" value="UniProtKB-SubCell"/>
</dbReference>
<evidence type="ECO:0000256" key="7">
    <source>
        <dbReference type="SAM" id="MobiDB-lite"/>
    </source>
</evidence>
<evidence type="ECO:0000256" key="2">
    <source>
        <dbReference type="ARBA" id="ARBA00007862"/>
    </source>
</evidence>
<dbReference type="AlphaFoldDB" id="A0A0D5LSE3"/>
<dbReference type="InterPro" id="IPR001107">
    <property type="entry name" value="Band_7"/>
</dbReference>
<reference evidence="10 11" key="1">
    <citation type="journal article" date="2015" name="Genome Announc.">
        <title>Complete genome sequence of Martelella endophytica YC6887, which has antifungal activity associated with a halophyte.</title>
        <authorList>
            <person name="Khan A."/>
            <person name="Khan H."/>
            <person name="Chung E.J."/>
            <person name="Hossain M.T."/>
            <person name="Chung Y.R."/>
        </authorList>
    </citation>
    <scope>NUCLEOTIDE SEQUENCE [LARGE SCALE GENOMIC DNA]</scope>
    <source>
        <strain evidence="10">YC6887</strain>
    </source>
</reference>
<sequence>MSSNRLIATLAGIAVVLVVLYGSFFVVNPREQAIVIRFGEIQRVESEPGIYFKLPFSFIDADRVQYVSRQDLRFDLSDLRIQVSDGKFYIVDAFAVYNINDPERFREAVSGDRTEAESQLKSLLDSALRRVYGLRGFQAALSFERASMMEEVQELLRNDAEKLGIKIVDVRVLRTDLTPEVSEDTYERMKSERLAEAEAIRANGREQAETRRAVADRQVVEITSQAEKEAEILRGEGDGERNRILGNAYGRDPAFFAFYRSMNAYKDVINQNATMVLSPDSEFFQYFGSSGSGDLPAETAPAVEDETTEAPAGSN</sequence>
<dbReference type="SMART" id="SM00244">
    <property type="entry name" value="PHB"/>
    <property type="match status" value="1"/>
</dbReference>